<dbReference type="Pfam" id="PF02272">
    <property type="entry name" value="DHHA1"/>
    <property type="match status" value="1"/>
</dbReference>
<gene>
    <name evidence="3" type="ORF">GETHOR_17600</name>
</gene>
<feature type="domain" description="DHHA1" evidence="2">
    <location>
        <begin position="354"/>
        <end position="437"/>
    </location>
</feature>
<evidence type="ECO:0000259" key="1">
    <source>
        <dbReference type="Pfam" id="PF01368"/>
    </source>
</evidence>
<protein>
    <recommendedName>
        <fullName evidence="5">Single-stranded-DNA-specific exonuclease RecJ</fullName>
    </recommendedName>
</protein>
<proteinExistence type="predicted"/>
<feature type="domain" description="DDH" evidence="1">
    <location>
        <begin position="83"/>
        <end position="236"/>
    </location>
</feature>
<dbReference type="PANTHER" id="PTHR30255">
    <property type="entry name" value="SINGLE-STRANDED-DNA-SPECIFIC EXONUCLEASE RECJ"/>
    <property type="match status" value="1"/>
</dbReference>
<dbReference type="InterPro" id="IPR003156">
    <property type="entry name" value="DHHA1_dom"/>
</dbReference>
<dbReference type="InterPro" id="IPR038763">
    <property type="entry name" value="DHH_sf"/>
</dbReference>
<dbReference type="Gene3D" id="3.90.1640.30">
    <property type="match status" value="1"/>
</dbReference>
<dbReference type="InterPro" id="IPR051673">
    <property type="entry name" value="SSDNA_exonuclease_RecJ"/>
</dbReference>
<dbReference type="EMBL" id="AP027079">
    <property type="protein sequence ID" value="BDU69659.1"/>
    <property type="molecule type" value="Genomic_DNA"/>
</dbReference>
<evidence type="ECO:0000259" key="2">
    <source>
        <dbReference type="Pfam" id="PF02272"/>
    </source>
</evidence>
<accession>A0ABM8DRS9</accession>
<keyword evidence="4" id="KW-1185">Reference proteome</keyword>
<evidence type="ECO:0000313" key="4">
    <source>
        <dbReference type="Proteomes" id="UP001242010"/>
    </source>
</evidence>
<sequence>MEAKTWRLRREIPAGPAPWRALAAAWNLEPRLARLAWLRGADQPEDLAWRLDPSWTRSTDPHLLPGVDPAVARIRQAIGARERIVVYGDYDVDGVTATALLVRALERLGAEVSFFIPNRFSDGYGLHMDCIRELKATRDPGLLLSVDCGVRSVDEVKASAELGMDWVITDHHALGPELPPACAVVHPHLDGYPNRFLAGVGVAFKLAQALMGAVPHPTGADAAFLDGMLKLVAIGTVADMMPLVDENALLVRRGLDSLSGKNGPGLAALLRAAKKEGVLGGQDIAFGLAPRLNAVGRMGGAEDAVRLLLTREAAEAEALMARVEVLNQERRAIQQGLTASLPPPDGAAFDLVLDPAAHKGVIGIVAGQRMRATGRPAGVCTVIDGVAHCSLRAPEGYDLGELLVLAQPFILSGGGHRAAAGLSFEASRLTFVRQALQRGAAMQAEGRELPPLLLDGAPGELPDDADLARLEPFGQGFAPPLARVEGTLASSAVFGADHWKLRVAGLSDPLTWFSNHERPAQPRAGERICVAAAPQGSARWGRSWLVDMALEGAAP</sequence>
<organism evidence="3 4">
    <name type="scientific">Geothrix oryzae</name>
    <dbReference type="NCBI Taxonomy" id="2927975"/>
    <lineage>
        <taxon>Bacteria</taxon>
        <taxon>Pseudomonadati</taxon>
        <taxon>Acidobacteriota</taxon>
        <taxon>Holophagae</taxon>
        <taxon>Holophagales</taxon>
        <taxon>Holophagaceae</taxon>
        <taxon>Geothrix</taxon>
    </lineage>
</organism>
<evidence type="ECO:0000313" key="3">
    <source>
        <dbReference type="EMBL" id="BDU69659.1"/>
    </source>
</evidence>
<dbReference type="InterPro" id="IPR001667">
    <property type="entry name" value="DDH_dom"/>
</dbReference>
<dbReference type="RefSeq" id="WP_286353382.1">
    <property type="nucleotide sequence ID" value="NZ_AP027079.1"/>
</dbReference>
<dbReference type="Pfam" id="PF01368">
    <property type="entry name" value="DHH"/>
    <property type="match status" value="1"/>
</dbReference>
<name>A0ABM8DRS9_9BACT</name>
<dbReference type="SUPFAM" id="SSF64182">
    <property type="entry name" value="DHH phosphoesterases"/>
    <property type="match status" value="1"/>
</dbReference>
<evidence type="ECO:0008006" key="5">
    <source>
        <dbReference type="Google" id="ProtNLM"/>
    </source>
</evidence>
<dbReference type="PANTHER" id="PTHR30255:SF2">
    <property type="entry name" value="SINGLE-STRANDED-DNA-SPECIFIC EXONUCLEASE RECJ"/>
    <property type="match status" value="1"/>
</dbReference>
<dbReference type="Proteomes" id="UP001242010">
    <property type="component" value="Chromosome"/>
</dbReference>
<dbReference type="Gene3D" id="3.10.310.30">
    <property type="match status" value="1"/>
</dbReference>
<reference evidence="4" key="1">
    <citation type="journal article" date="2023" name="Int. J. Syst. Evol. Microbiol.">
        <title>Mesoterricola silvestris gen. nov., sp. nov., Mesoterricola sediminis sp. nov., Geothrix oryzae sp. nov., Geothrix edaphica sp. nov., Geothrix rubra sp. nov., and Geothrix limicola sp. nov., six novel members of Acidobacteriota isolated from soils.</title>
        <authorList>
            <person name="Itoh H."/>
            <person name="Sugisawa Y."/>
            <person name="Mise K."/>
            <person name="Xu Z."/>
            <person name="Kuniyasu M."/>
            <person name="Ushijima N."/>
            <person name="Kawano K."/>
            <person name="Kobayashi E."/>
            <person name="Shiratori Y."/>
            <person name="Masuda Y."/>
            <person name="Senoo K."/>
        </authorList>
    </citation>
    <scope>NUCLEOTIDE SEQUENCE [LARGE SCALE GENOMIC DNA]</scope>
    <source>
        <strain evidence="4">Red222</strain>
    </source>
</reference>